<dbReference type="Pfam" id="PF13640">
    <property type="entry name" value="2OG-FeII_Oxy_3"/>
    <property type="match status" value="1"/>
</dbReference>
<dbReference type="GO" id="GO:0031543">
    <property type="term" value="F:peptidyl-proline dioxygenase activity"/>
    <property type="evidence" value="ECO:0007669"/>
    <property type="project" value="TreeGrafter"/>
</dbReference>
<organism evidence="2">
    <name type="scientific">viral metagenome</name>
    <dbReference type="NCBI Taxonomy" id="1070528"/>
    <lineage>
        <taxon>unclassified sequences</taxon>
        <taxon>metagenomes</taxon>
        <taxon>organismal metagenomes</taxon>
    </lineage>
</organism>
<accession>A0A6C0I8H1</accession>
<dbReference type="InterPro" id="IPR051842">
    <property type="entry name" value="uS12_prolyl_hydroxylase"/>
</dbReference>
<reference evidence="2" key="1">
    <citation type="journal article" date="2020" name="Nature">
        <title>Giant virus diversity and host interactions through global metagenomics.</title>
        <authorList>
            <person name="Schulz F."/>
            <person name="Roux S."/>
            <person name="Paez-Espino D."/>
            <person name="Jungbluth S."/>
            <person name="Walsh D.A."/>
            <person name="Denef V.J."/>
            <person name="McMahon K.D."/>
            <person name="Konstantinidis K.T."/>
            <person name="Eloe-Fadrosh E.A."/>
            <person name="Kyrpides N.C."/>
            <person name="Woyke T."/>
        </authorList>
    </citation>
    <scope>NUCLEOTIDE SEQUENCE</scope>
    <source>
        <strain evidence="2">GVMAG-M-3300023184-51</strain>
    </source>
</reference>
<protein>
    <recommendedName>
        <fullName evidence="1">Prolyl 4-hydroxylase alpha subunit Fe(2+) 2OG dioxygenase domain-containing protein</fullName>
    </recommendedName>
</protein>
<dbReference type="GO" id="GO:0006449">
    <property type="term" value="P:regulation of translational termination"/>
    <property type="evidence" value="ECO:0007669"/>
    <property type="project" value="TreeGrafter"/>
</dbReference>
<proteinExistence type="predicted"/>
<dbReference type="PANTHER" id="PTHR12117">
    <property type="entry name" value="HISTONE ACETYLTRANSFERASE COMPLEX"/>
    <property type="match status" value="1"/>
</dbReference>
<dbReference type="AlphaFoldDB" id="A0A6C0I8H1"/>
<dbReference type="GO" id="GO:0005737">
    <property type="term" value="C:cytoplasm"/>
    <property type="evidence" value="ECO:0007669"/>
    <property type="project" value="TreeGrafter"/>
</dbReference>
<sequence>MVDINNFDIIKLREQFLSASPFNYIIIDNFLDTLLVKESEMELRKLPSEEWFDKDTNFKSINNQQDCDTQSKKIALNIRKQIPDNTNSIIDLFASEKMIKFIGDITNISGLESDPQLLGGGVHKTTTNGHLSIHADFNIHPETRKHRRVNALLYLNSNWSKEFQGELELWNKDMSTCVKKIEPISNRLVIFRITDDALHGSPEKWLAPTNYPRLSLAFYYYTDDRPDEEKSPFHWANWYKRYGIYY</sequence>
<evidence type="ECO:0000313" key="2">
    <source>
        <dbReference type="EMBL" id="QHT88890.1"/>
    </source>
</evidence>
<name>A0A6C0I8H1_9ZZZZ</name>
<evidence type="ECO:0000259" key="1">
    <source>
        <dbReference type="Pfam" id="PF13640"/>
    </source>
</evidence>
<dbReference type="Gene3D" id="2.60.120.620">
    <property type="entry name" value="q2cbj1_9rhob like domain"/>
    <property type="match status" value="1"/>
</dbReference>
<dbReference type="InterPro" id="IPR044862">
    <property type="entry name" value="Pro_4_hyd_alph_FE2OG_OXY"/>
</dbReference>
<feature type="domain" description="Prolyl 4-hydroxylase alpha subunit Fe(2+) 2OG dioxygenase" evidence="1">
    <location>
        <begin position="122"/>
        <end position="221"/>
    </location>
</feature>
<dbReference type="EMBL" id="MN740126">
    <property type="protein sequence ID" value="QHT88890.1"/>
    <property type="molecule type" value="Genomic_DNA"/>
</dbReference>
<dbReference type="PANTHER" id="PTHR12117:SF0">
    <property type="entry name" value="PROLYL 3-HYDROXYLASE OGFOD1"/>
    <property type="match status" value="1"/>
</dbReference>